<evidence type="ECO:0000313" key="3">
    <source>
        <dbReference type="Proteomes" id="UP000825381"/>
    </source>
</evidence>
<feature type="transmembrane region" description="Helical" evidence="1">
    <location>
        <begin position="426"/>
        <end position="447"/>
    </location>
</feature>
<feature type="transmembrane region" description="Helical" evidence="1">
    <location>
        <begin position="345"/>
        <end position="362"/>
    </location>
</feature>
<feature type="transmembrane region" description="Helical" evidence="1">
    <location>
        <begin position="396"/>
        <end position="414"/>
    </location>
</feature>
<name>A0ABX8V5B5_9FLAO</name>
<organism evidence="2 3">
    <name type="scientific">Flavobacterium litorale</name>
    <dbReference type="NCBI Taxonomy" id="2856519"/>
    <lineage>
        <taxon>Bacteria</taxon>
        <taxon>Pseudomonadati</taxon>
        <taxon>Bacteroidota</taxon>
        <taxon>Flavobacteriia</taxon>
        <taxon>Flavobacteriales</taxon>
        <taxon>Flavobacteriaceae</taxon>
        <taxon>Flavobacterium</taxon>
    </lineage>
</organism>
<keyword evidence="3" id="KW-1185">Reference proteome</keyword>
<feature type="transmembrane region" description="Helical" evidence="1">
    <location>
        <begin position="21"/>
        <end position="41"/>
    </location>
</feature>
<evidence type="ECO:0000313" key="2">
    <source>
        <dbReference type="EMBL" id="QYJ68028.1"/>
    </source>
</evidence>
<feature type="transmembrane region" description="Helical" evidence="1">
    <location>
        <begin position="476"/>
        <end position="496"/>
    </location>
</feature>
<sequence>MFNKIQHKLLLTNPLLWNIRIVPVLTVAVLLHIIFFAVGYVDGAVDFTEVYSWGYGNSSLAVFFAVALAIILTIIWLVFYFRNNAYKSFYPITSSSLFKEWLLIFSVCLLNCGYSVSYLYAKDFKKRSYFSEQEFSKRLDVISMASVFAGYKYENNGNIRKIINGKTVVVTTDTFMCKYNNRQYSINSLLNKKIERFSYQNRTRDSLNDFRVKNWLIQNQRDSVRWVMQEFIKIANSHNLKSNITANEWLNLVYDYPEFTNYTKVGKIESYEYNRRDHIYGRQNTLLETNQYNQLELNTISNDIKVIGNTTFVYPKHYVPLIQIDKAYNNIARAYTSPNINLQSLLFSIYFALSLSLAIFSFRVTSGRSWLIALVSVGILALLTGVLSAILSLGSLYSLFWALIIIGALVYYYFNTYKSPSKKNTATVLNSLLWLLPWLIPAIYAFLTSLTYVNRYDSNIKEEYGILHWLDDNPTLVFYTNVLLFIVFMYFFTNIIKRWKGKPEA</sequence>
<keyword evidence="1" id="KW-0472">Membrane</keyword>
<feature type="transmembrane region" description="Helical" evidence="1">
    <location>
        <begin position="101"/>
        <end position="121"/>
    </location>
</feature>
<protein>
    <submittedName>
        <fullName evidence="2">Uncharacterized protein</fullName>
    </submittedName>
</protein>
<proteinExistence type="predicted"/>
<gene>
    <name evidence="2" type="ORF">K1I41_10900</name>
</gene>
<dbReference type="Proteomes" id="UP000825381">
    <property type="component" value="Chromosome"/>
</dbReference>
<accession>A0ABX8V5B5</accession>
<reference evidence="2 3" key="1">
    <citation type="submission" date="2021-07" db="EMBL/GenBank/DDBJ databases">
        <title>Flavobacterium WSW3-B6 sp.nov, isolated from seaweed.</title>
        <authorList>
            <person name="Muhammad N."/>
            <person name="Ho H."/>
            <person name="Lee Y.-J."/>
            <person name="Nguyen T."/>
            <person name="Ho J."/>
            <person name="Kim S.-G."/>
        </authorList>
    </citation>
    <scope>NUCLEOTIDE SEQUENCE [LARGE SCALE GENOMIC DNA]</scope>
    <source>
        <strain evidence="2 3">WSW3-B6</strain>
    </source>
</reference>
<dbReference type="EMBL" id="CP080429">
    <property type="protein sequence ID" value="QYJ68028.1"/>
    <property type="molecule type" value="Genomic_DNA"/>
</dbReference>
<evidence type="ECO:0000256" key="1">
    <source>
        <dbReference type="SAM" id="Phobius"/>
    </source>
</evidence>
<keyword evidence="1" id="KW-1133">Transmembrane helix</keyword>
<keyword evidence="1" id="KW-0812">Transmembrane</keyword>
<feature type="transmembrane region" description="Helical" evidence="1">
    <location>
        <begin position="61"/>
        <end position="81"/>
    </location>
</feature>
<feature type="transmembrane region" description="Helical" evidence="1">
    <location>
        <begin position="369"/>
        <end position="390"/>
    </location>
</feature>
<dbReference type="RefSeq" id="WP_220640373.1">
    <property type="nucleotide sequence ID" value="NZ_CP080429.1"/>
</dbReference>